<evidence type="ECO:0000313" key="1">
    <source>
        <dbReference type="EMBL" id="KAJ7080605.1"/>
    </source>
</evidence>
<accession>A0AAD6XM17</accession>
<protein>
    <recommendedName>
        <fullName evidence="3">F-box domain-containing protein</fullName>
    </recommendedName>
</protein>
<keyword evidence="2" id="KW-1185">Reference proteome</keyword>
<dbReference type="Proteomes" id="UP001222325">
    <property type="component" value="Unassembled WGS sequence"/>
</dbReference>
<organism evidence="1 2">
    <name type="scientific">Mycena belliarum</name>
    <dbReference type="NCBI Taxonomy" id="1033014"/>
    <lineage>
        <taxon>Eukaryota</taxon>
        <taxon>Fungi</taxon>
        <taxon>Dikarya</taxon>
        <taxon>Basidiomycota</taxon>
        <taxon>Agaricomycotina</taxon>
        <taxon>Agaricomycetes</taxon>
        <taxon>Agaricomycetidae</taxon>
        <taxon>Agaricales</taxon>
        <taxon>Marasmiineae</taxon>
        <taxon>Mycenaceae</taxon>
        <taxon>Mycena</taxon>
    </lineage>
</organism>
<proteinExistence type="predicted"/>
<dbReference type="EMBL" id="JARJCN010000054">
    <property type="protein sequence ID" value="KAJ7080605.1"/>
    <property type="molecule type" value="Genomic_DNA"/>
</dbReference>
<gene>
    <name evidence="1" type="ORF">B0H15DRAFT_1025137</name>
</gene>
<name>A0AAD6XM17_9AGAR</name>
<sequence length="284" mass="31246">MKLFPPELEVAFIDFCHADRATLASCGLVCRDWLLASRYHLFFSVCLTPDNVAAFHALAASAPDLQHLVREVQLRLLSASAASLPALVPIAMRLTRTTRLALLPAAAKCSAPVLAGVRLVHLKLDFRFESLRQIADCVCLCPQLESLELGGSWLQRDDLAGAPRPRRRSFCSYTINIEQRDVPAVVRVLQTSGPTLASLGLAFRGSSASTLYSLLPTELFVSQVDLTRNPQLCDLKIEASPPGIVDCLPTLRAQLRFCRTEVVALSIRHGDDHRDHNRAVHTSF</sequence>
<comment type="caution">
    <text evidence="1">The sequence shown here is derived from an EMBL/GenBank/DDBJ whole genome shotgun (WGS) entry which is preliminary data.</text>
</comment>
<evidence type="ECO:0000313" key="2">
    <source>
        <dbReference type="Proteomes" id="UP001222325"/>
    </source>
</evidence>
<evidence type="ECO:0008006" key="3">
    <source>
        <dbReference type="Google" id="ProtNLM"/>
    </source>
</evidence>
<dbReference type="AlphaFoldDB" id="A0AAD6XM17"/>
<reference evidence="1" key="1">
    <citation type="submission" date="2023-03" db="EMBL/GenBank/DDBJ databases">
        <title>Massive genome expansion in bonnet fungi (Mycena s.s.) driven by repeated elements and novel gene families across ecological guilds.</title>
        <authorList>
            <consortium name="Lawrence Berkeley National Laboratory"/>
            <person name="Harder C.B."/>
            <person name="Miyauchi S."/>
            <person name="Viragh M."/>
            <person name="Kuo A."/>
            <person name="Thoen E."/>
            <person name="Andreopoulos B."/>
            <person name="Lu D."/>
            <person name="Skrede I."/>
            <person name="Drula E."/>
            <person name="Henrissat B."/>
            <person name="Morin E."/>
            <person name="Kohler A."/>
            <person name="Barry K."/>
            <person name="LaButti K."/>
            <person name="Morin E."/>
            <person name="Salamov A."/>
            <person name="Lipzen A."/>
            <person name="Mereny Z."/>
            <person name="Hegedus B."/>
            <person name="Baldrian P."/>
            <person name="Stursova M."/>
            <person name="Weitz H."/>
            <person name="Taylor A."/>
            <person name="Grigoriev I.V."/>
            <person name="Nagy L.G."/>
            <person name="Martin F."/>
            <person name="Kauserud H."/>
        </authorList>
    </citation>
    <scope>NUCLEOTIDE SEQUENCE</scope>
    <source>
        <strain evidence="1">CBHHK173m</strain>
    </source>
</reference>